<dbReference type="PANTHER" id="PTHR12697:SF5">
    <property type="entry name" value="DEOXYHYPUSINE HYDROXYLASE"/>
    <property type="match status" value="1"/>
</dbReference>
<keyword evidence="2" id="KW-0605">Phycobilisome</keyword>
<organism evidence="3 4">
    <name type="scientific">Lusitaniella coriacea LEGE 07157</name>
    <dbReference type="NCBI Taxonomy" id="945747"/>
    <lineage>
        <taxon>Bacteria</taxon>
        <taxon>Bacillati</taxon>
        <taxon>Cyanobacteriota</taxon>
        <taxon>Cyanophyceae</taxon>
        <taxon>Spirulinales</taxon>
        <taxon>Lusitaniellaceae</taxon>
        <taxon>Lusitaniella</taxon>
    </lineage>
</organism>
<evidence type="ECO:0000256" key="2">
    <source>
        <dbReference type="ARBA" id="ARBA00022738"/>
    </source>
</evidence>
<dbReference type="PANTHER" id="PTHR12697">
    <property type="entry name" value="PBS LYASE HEAT-LIKE PROTEIN"/>
    <property type="match status" value="1"/>
</dbReference>
<dbReference type="RefSeq" id="WP_194028734.1">
    <property type="nucleotide sequence ID" value="NZ_JADEWZ010000008.1"/>
</dbReference>
<dbReference type="SMART" id="SM00567">
    <property type="entry name" value="EZ_HEAT"/>
    <property type="match status" value="4"/>
</dbReference>
<gene>
    <name evidence="3" type="ORF">IQ249_07005</name>
</gene>
<dbReference type="Gene3D" id="1.25.10.10">
    <property type="entry name" value="Leucine-rich Repeat Variant"/>
    <property type="match status" value="2"/>
</dbReference>
<dbReference type="InterPro" id="IPR016024">
    <property type="entry name" value="ARM-type_fold"/>
</dbReference>
<accession>A0A8J7DVA1</accession>
<proteinExistence type="predicted"/>
<keyword evidence="4" id="KW-1185">Reference proteome</keyword>
<evidence type="ECO:0000313" key="4">
    <source>
        <dbReference type="Proteomes" id="UP000654482"/>
    </source>
</evidence>
<dbReference type="InterPro" id="IPR011989">
    <property type="entry name" value="ARM-like"/>
</dbReference>
<evidence type="ECO:0000313" key="3">
    <source>
        <dbReference type="EMBL" id="MBE9115643.1"/>
    </source>
</evidence>
<reference evidence="3" key="1">
    <citation type="submission" date="2020-10" db="EMBL/GenBank/DDBJ databases">
        <authorList>
            <person name="Castelo-Branco R."/>
            <person name="Eusebio N."/>
            <person name="Adriana R."/>
            <person name="Vieira A."/>
            <person name="Brugerolle De Fraissinette N."/>
            <person name="Rezende De Castro R."/>
            <person name="Schneider M.P."/>
            <person name="Vasconcelos V."/>
            <person name="Leao P.N."/>
        </authorList>
    </citation>
    <scope>NUCLEOTIDE SEQUENCE</scope>
    <source>
        <strain evidence="3">LEGE 07157</strain>
    </source>
</reference>
<dbReference type="GO" id="GO:0030089">
    <property type="term" value="C:phycobilisome"/>
    <property type="evidence" value="ECO:0007669"/>
    <property type="project" value="UniProtKB-KW"/>
</dbReference>
<dbReference type="GO" id="GO:0016491">
    <property type="term" value="F:oxidoreductase activity"/>
    <property type="evidence" value="ECO:0007669"/>
    <property type="project" value="TreeGrafter"/>
</dbReference>
<sequence length="218" mass="24464">MSINEIKTALESSNFQDRLKALTALRQYEPEVAVPLLLSHVRDREFLVRSFVAMGLGKKQTADSFAALLEMIKFDRDPNVRAEASNSLSLFGQISASHLVQTFLRDDHWLVRRSILAALNELDCPGELFEVCLCGLEGEDQSVKEASIESLSRFANSPQQDAALSYILPLAQDSWWRNRMRAAQALIRFDCPQAKDILAILRKDEHHRVVAAALEAAI</sequence>
<keyword evidence="1" id="KW-0042">Antenna complex</keyword>
<name>A0A8J7DVA1_9CYAN</name>
<dbReference type="AlphaFoldDB" id="A0A8J7DVA1"/>
<dbReference type="Pfam" id="PF13646">
    <property type="entry name" value="HEAT_2"/>
    <property type="match status" value="2"/>
</dbReference>
<dbReference type="EMBL" id="JADEWZ010000008">
    <property type="protein sequence ID" value="MBE9115643.1"/>
    <property type="molecule type" value="Genomic_DNA"/>
</dbReference>
<protein>
    <submittedName>
        <fullName evidence="3">HEAT repeat domain-containing protein</fullName>
    </submittedName>
</protein>
<comment type="caution">
    <text evidence="3">The sequence shown here is derived from an EMBL/GenBank/DDBJ whole genome shotgun (WGS) entry which is preliminary data.</text>
</comment>
<dbReference type="SUPFAM" id="SSF48371">
    <property type="entry name" value="ARM repeat"/>
    <property type="match status" value="1"/>
</dbReference>
<evidence type="ECO:0000256" key="1">
    <source>
        <dbReference type="ARBA" id="ARBA00022549"/>
    </source>
</evidence>
<dbReference type="InterPro" id="IPR004155">
    <property type="entry name" value="PBS_lyase_HEAT"/>
</dbReference>
<dbReference type="Proteomes" id="UP000654482">
    <property type="component" value="Unassembled WGS sequence"/>
</dbReference>